<name>A0A1Y1I4Q2_KLENI</name>
<evidence type="ECO:0000313" key="3">
    <source>
        <dbReference type="Proteomes" id="UP000054558"/>
    </source>
</evidence>
<keyword evidence="3" id="KW-1185">Reference proteome</keyword>
<dbReference type="Proteomes" id="UP000054558">
    <property type="component" value="Unassembled WGS sequence"/>
</dbReference>
<evidence type="ECO:0000256" key="1">
    <source>
        <dbReference type="SAM" id="MobiDB-lite"/>
    </source>
</evidence>
<feature type="region of interest" description="Disordered" evidence="1">
    <location>
        <begin position="74"/>
        <end position="108"/>
    </location>
</feature>
<sequence>MASKQAERQENKDTSGSKGLPSTPQTAAPFFDTGRGVYYDPASNETVALEPPKDDPRSGLVVEHVPVEQAIKEAEMSGRRLPEPGPWQEVGRGAEASREEAEKQSQGQ</sequence>
<dbReference type="EMBL" id="DF237084">
    <property type="protein sequence ID" value="GAQ83098.1"/>
    <property type="molecule type" value="Genomic_DNA"/>
</dbReference>
<feature type="compositionally biased region" description="Basic and acidic residues" evidence="1">
    <location>
        <begin position="95"/>
        <end position="108"/>
    </location>
</feature>
<gene>
    <name evidence="2" type="ORF">KFL_001350220</name>
</gene>
<evidence type="ECO:0000313" key="2">
    <source>
        <dbReference type="EMBL" id="GAQ83098.1"/>
    </source>
</evidence>
<dbReference type="AlphaFoldDB" id="A0A1Y1I4Q2"/>
<feature type="region of interest" description="Disordered" evidence="1">
    <location>
        <begin position="1"/>
        <end position="37"/>
    </location>
</feature>
<feature type="compositionally biased region" description="Polar residues" evidence="1">
    <location>
        <begin position="16"/>
        <end position="26"/>
    </location>
</feature>
<reference evidence="2 3" key="1">
    <citation type="journal article" date="2014" name="Nat. Commun.">
        <title>Klebsormidium flaccidum genome reveals primary factors for plant terrestrial adaptation.</title>
        <authorList>
            <person name="Hori K."/>
            <person name="Maruyama F."/>
            <person name="Fujisawa T."/>
            <person name="Togashi T."/>
            <person name="Yamamoto N."/>
            <person name="Seo M."/>
            <person name="Sato S."/>
            <person name="Yamada T."/>
            <person name="Mori H."/>
            <person name="Tajima N."/>
            <person name="Moriyama T."/>
            <person name="Ikeuchi M."/>
            <person name="Watanabe M."/>
            <person name="Wada H."/>
            <person name="Kobayashi K."/>
            <person name="Saito M."/>
            <person name="Masuda T."/>
            <person name="Sasaki-Sekimoto Y."/>
            <person name="Mashiguchi K."/>
            <person name="Awai K."/>
            <person name="Shimojima M."/>
            <person name="Masuda S."/>
            <person name="Iwai M."/>
            <person name="Nobusawa T."/>
            <person name="Narise T."/>
            <person name="Kondo S."/>
            <person name="Saito H."/>
            <person name="Sato R."/>
            <person name="Murakawa M."/>
            <person name="Ihara Y."/>
            <person name="Oshima-Yamada Y."/>
            <person name="Ohtaka K."/>
            <person name="Satoh M."/>
            <person name="Sonobe K."/>
            <person name="Ishii M."/>
            <person name="Ohtani R."/>
            <person name="Kanamori-Sato M."/>
            <person name="Honoki R."/>
            <person name="Miyazaki D."/>
            <person name="Mochizuki H."/>
            <person name="Umetsu J."/>
            <person name="Higashi K."/>
            <person name="Shibata D."/>
            <person name="Kamiya Y."/>
            <person name="Sato N."/>
            <person name="Nakamura Y."/>
            <person name="Tabata S."/>
            <person name="Ida S."/>
            <person name="Kurokawa K."/>
            <person name="Ohta H."/>
        </authorList>
    </citation>
    <scope>NUCLEOTIDE SEQUENCE [LARGE SCALE GENOMIC DNA]</scope>
    <source>
        <strain evidence="2 3">NIES-2285</strain>
    </source>
</reference>
<proteinExistence type="predicted"/>
<organism evidence="2 3">
    <name type="scientific">Klebsormidium nitens</name>
    <name type="common">Green alga</name>
    <name type="synonym">Ulothrix nitens</name>
    <dbReference type="NCBI Taxonomy" id="105231"/>
    <lineage>
        <taxon>Eukaryota</taxon>
        <taxon>Viridiplantae</taxon>
        <taxon>Streptophyta</taxon>
        <taxon>Klebsormidiophyceae</taxon>
        <taxon>Klebsormidiales</taxon>
        <taxon>Klebsormidiaceae</taxon>
        <taxon>Klebsormidium</taxon>
    </lineage>
</organism>
<accession>A0A1Y1I4Q2</accession>
<protein>
    <submittedName>
        <fullName evidence="2">Uncharacterized protein</fullName>
    </submittedName>
</protein>
<feature type="compositionally biased region" description="Basic and acidic residues" evidence="1">
    <location>
        <begin position="1"/>
        <end position="15"/>
    </location>
</feature>